<sequence length="184" mass="20899">MARWSLKSLFLPCALMGILHATPTLYMLPYEQKEALNSLISGINMAKNHINIAIYSFTHQKIAKALKDAASRGVKINIIYDYGSNVHGKHSTIAYLSKYDGIKTCLLQGIEAKVSKHFQNAYHGIMHQKLALIDDQWIFLGSANWSKNAFENSYELLLKDNDSSLIQKAQSYYKRMLKACIPYH</sequence>
<evidence type="ECO:0000256" key="1">
    <source>
        <dbReference type="ARBA" id="ARBA00000798"/>
    </source>
</evidence>
<keyword evidence="9" id="KW-1185">Reference proteome</keyword>
<evidence type="ECO:0000256" key="4">
    <source>
        <dbReference type="ARBA" id="ARBA00022801"/>
    </source>
</evidence>
<dbReference type="PANTHER" id="PTHR43856">
    <property type="entry name" value="CARDIOLIPIN HYDROLASE"/>
    <property type="match status" value="1"/>
</dbReference>
<evidence type="ECO:0000313" key="9">
    <source>
        <dbReference type="Proteomes" id="UP001595783"/>
    </source>
</evidence>
<proteinExistence type="inferred from homology"/>
<protein>
    <recommendedName>
        <fullName evidence="3">phospholipase D</fullName>
        <ecNumber evidence="3">3.1.4.4</ecNumber>
    </recommendedName>
</protein>
<evidence type="ECO:0000256" key="6">
    <source>
        <dbReference type="ARBA" id="ARBA00023098"/>
    </source>
</evidence>
<evidence type="ECO:0000256" key="2">
    <source>
        <dbReference type="ARBA" id="ARBA00008664"/>
    </source>
</evidence>
<dbReference type="Gene3D" id="3.30.870.10">
    <property type="entry name" value="Endonuclease Chain A"/>
    <property type="match status" value="1"/>
</dbReference>
<dbReference type="SUPFAM" id="SSF56024">
    <property type="entry name" value="Phospholipase D/nuclease"/>
    <property type="match status" value="1"/>
</dbReference>
<dbReference type="InterPro" id="IPR025202">
    <property type="entry name" value="PLD-like_dom"/>
</dbReference>
<dbReference type="PANTHER" id="PTHR43856:SF1">
    <property type="entry name" value="MITOCHONDRIAL CARDIOLIPIN HYDROLASE"/>
    <property type="match status" value="1"/>
</dbReference>
<dbReference type="RefSeq" id="WP_104752287.1">
    <property type="nucleotide sequence ID" value="NZ_FZMF01000019.1"/>
</dbReference>
<feature type="domain" description="PLD phosphodiesterase" evidence="7">
    <location>
        <begin position="122"/>
        <end position="149"/>
    </location>
</feature>
<comment type="catalytic activity">
    <reaction evidence="1">
        <text>a 1,2-diacyl-sn-glycero-3-phosphocholine + H2O = a 1,2-diacyl-sn-glycero-3-phosphate + choline + H(+)</text>
        <dbReference type="Rhea" id="RHEA:14445"/>
        <dbReference type="ChEBI" id="CHEBI:15354"/>
        <dbReference type="ChEBI" id="CHEBI:15377"/>
        <dbReference type="ChEBI" id="CHEBI:15378"/>
        <dbReference type="ChEBI" id="CHEBI:57643"/>
        <dbReference type="ChEBI" id="CHEBI:58608"/>
        <dbReference type="EC" id="3.1.4.4"/>
    </reaction>
</comment>
<dbReference type="PROSITE" id="PS50035">
    <property type="entry name" value="PLD"/>
    <property type="match status" value="1"/>
</dbReference>
<dbReference type="EC" id="3.1.4.4" evidence="3"/>
<reference evidence="9" key="1">
    <citation type="journal article" date="2019" name="Int. J. Syst. Evol. Microbiol.">
        <title>The Global Catalogue of Microorganisms (GCM) 10K type strain sequencing project: providing services to taxonomists for standard genome sequencing and annotation.</title>
        <authorList>
            <consortium name="The Broad Institute Genomics Platform"/>
            <consortium name="The Broad Institute Genome Sequencing Center for Infectious Disease"/>
            <person name="Wu L."/>
            <person name="Ma J."/>
        </authorList>
    </citation>
    <scope>NUCLEOTIDE SEQUENCE [LARGE SCALE GENOMIC DNA]</scope>
    <source>
        <strain evidence="9">CCUG 53816</strain>
    </source>
</reference>
<accession>A0ABV7ZJ59</accession>
<keyword evidence="4" id="KW-0378">Hydrolase</keyword>
<comment type="caution">
    <text evidence="8">The sequence shown here is derived from an EMBL/GenBank/DDBJ whole genome shotgun (WGS) entry which is preliminary data.</text>
</comment>
<dbReference type="NCBIfam" id="NF010491">
    <property type="entry name" value="PRK13912.1-2"/>
    <property type="match status" value="1"/>
</dbReference>
<dbReference type="SMART" id="SM00155">
    <property type="entry name" value="PLDc"/>
    <property type="match status" value="1"/>
</dbReference>
<name>A0ABV7ZJ59_9HELI</name>
<dbReference type="CDD" id="cd09116">
    <property type="entry name" value="PLDc_Nuc_like"/>
    <property type="match status" value="1"/>
</dbReference>
<evidence type="ECO:0000313" key="8">
    <source>
        <dbReference type="EMBL" id="MFC3848319.1"/>
    </source>
</evidence>
<keyword evidence="5" id="KW-0442">Lipid degradation</keyword>
<dbReference type="Proteomes" id="UP001595783">
    <property type="component" value="Unassembled WGS sequence"/>
</dbReference>
<keyword evidence="6" id="KW-0443">Lipid metabolism</keyword>
<dbReference type="Pfam" id="PF13091">
    <property type="entry name" value="PLDc_2"/>
    <property type="match status" value="1"/>
</dbReference>
<organism evidence="8 9">
    <name type="scientific">Helicobacter baculiformis</name>
    <dbReference type="NCBI Taxonomy" id="427351"/>
    <lineage>
        <taxon>Bacteria</taxon>
        <taxon>Pseudomonadati</taxon>
        <taxon>Campylobacterota</taxon>
        <taxon>Epsilonproteobacteria</taxon>
        <taxon>Campylobacterales</taxon>
        <taxon>Helicobacteraceae</taxon>
        <taxon>Helicobacter</taxon>
    </lineage>
</organism>
<dbReference type="InterPro" id="IPR051406">
    <property type="entry name" value="PLD_domain"/>
</dbReference>
<dbReference type="EMBL" id="JBHRZO010000049">
    <property type="protein sequence ID" value="MFC3848319.1"/>
    <property type="molecule type" value="Genomic_DNA"/>
</dbReference>
<evidence type="ECO:0000259" key="7">
    <source>
        <dbReference type="PROSITE" id="PS50035"/>
    </source>
</evidence>
<evidence type="ECO:0000256" key="3">
    <source>
        <dbReference type="ARBA" id="ARBA00012027"/>
    </source>
</evidence>
<gene>
    <name evidence="8" type="ORF">ACFOPX_07310</name>
</gene>
<evidence type="ECO:0000256" key="5">
    <source>
        <dbReference type="ARBA" id="ARBA00022963"/>
    </source>
</evidence>
<dbReference type="InterPro" id="IPR001736">
    <property type="entry name" value="PLipase_D/transphosphatidylase"/>
</dbReference>
<comment type="similarity">
    <text evidence="2">Belongs to the phospholipase D family.</text>
</comment>